<evidence type="ECO:0000313" key="1">
    <source>
        <dbReference type="EMBL" id="QTX14785.1"/>
    </source>
</evidence>
<reference evidence="1" key="1">
    <citation type="submission" date="2020-01" db="EMBL/GenBank/DDBJ databases">
        <authorList>
            <person name="Qin S."/>
        </authorList>
    </citation>
    <scope>NUCLEOTIDE SEQUENCE</scope>
    <source>
        <strain evidence="1">CVir17-16-YZ6g</strain>
        <plasmid evidence="1">p17-15-vir-like</plasmid>
    </source>
</reference>
<name>A0A8B0STU1_KLEPN</name>
<keyword evidence="1" id="KW-0614">Plasmid</keyword>
<protein>
    <submittedName>
        <fullName evidence="1">Uncharacterized protein</fullName>
    </submittedName>
</protein>
<geneLocation type="plasmid" evidence="1">
    <name>p17-15-vir-like</name>
</geneLocation>
<proteinExistence type="predicted"/>
<dbReference type="EMBL" id="MN956836">
    <property type="protein sequence ID" value="QTX14785.1"/>
    <property type="molecule type" value="Genomic_DNA"/>
</dbReference>
<sequence length="37" mass="4333">MLFATLTVNANAAFNPPHRIDLSPKMYPKRLKKRMFN</sequence>
<dbReference type="AlphaFoldDB" id="A0A8B0STU1"/>
<organism evidence="1">
    <name type="scientific">Klebsiella pneumoniae</name>
    <dbReference type="NCBI Taxonomy" id="573"/>
    <lineage>
        <taxon>Bacteria</taxon>
        <taxon>Pseudomonadati</taxon>
        <taxon>Pseudomonadota</taxon>
        <taxon>Gammaproteobacteria</taxon>
        <taxon>Enterobacterales</taxon>
        <taxon>Enterobacteriaceae</taxon>
        <taxon>Klebsiella/Raoultella group</taxon>
        <taxon>Klebsiella</taxon>
        <taxon>Klebsiella pneumoniae complex</taxon>
    </lineage>
</organism>
<accession>A0A8B0STU1</accession>